<evidence type="ECO:0000313" key="4">
    <source>
        <dbReference type="Proteomes" id="UP000190092"/>
    </source>
</evidence>
<gene>
    <name evidence="3" type="ORF">SAMN02745126_01042</name>
</gene>
<protein>
    <submittedName>
        <fullName evidence="3">Nicotinamidase-related amidase</fullName>
    </submittedName>
</protein>
<dbReference type="Gene3D" id="3.40.50.850">
    <property type="entry name" value="Isochorismatase-like"/>
    <property type="match status" value="1"/>
</dbReference>
<name>A0A1T4KM08_9HYPH</name>
<reference evidence="4" key="1">
    <citation type="submission" date="2017-02" db="EMBL/GenBank/DDBJ databases">
        <authorList>
            <person name="Varghese N."/>
            <person name="Submissions S."/>
        </authorList>
    </citation>
    <scope>NUCLEOTIDE SEQUENCE [LARGE SCALE GENOMIC DNA]</scope>
    <source>
        <strain evidence="4">ATCC 27094</strain>
    </source>
</reference>
<dbReference type="InterPro" id="IPR036380">
    <property type="entry name" value="Isochorismatase-like_sf"/>
</dbReference>
<dbReference type="EMBL" id="FUWJ01000001">
    <property type="protein sequence ID" value="SJZ43472.1"/>
    <property type="molecule type" value="Genomic_DNA"/>
</dbReference>
<evidence type="ECO:0000313" key="3">
    <source>
        <dbReference type="EMBL" id="SJZ43472.1"/>
    </source>
</evidence>
<keyword evidence="1" id="KW-0378">Hydrolase</keyword>
<accession>A0A1T4KM08</accession>
<evidence type="ECO:0000259" key="2">
    <source>
        <dbReference type="Pfam" id="PF00857"/>
    </source>
</evidence>
<dbReference type="RefSeq" id="WP_085932716.1">
    <property type="nucleotide sequence ID" value="NZ_FUWJ01000001.1"/>
</dbReference>
<evidence type="ECO:0000256" key="1">
    <source>
        <dbReference type="ARBA" id="ARBA00022801"/>
    </source>
</evidence>
<dbReference type="Proteomes" id="UP000190092">
    <property type="component" value="Unassembled WGS sequence"/>
</dbReference>
<dbReference type="STRING" id="225324.SAMN02745126_01042"/>
<dbReference type="GO" id="GO:0016787">
    <property type="term" value="F:hydrolase activity"/>
    <property type="evidence" value="ECO:0007669"/>
    <property type="project" value="UniProtKB-KW"/>
</dbReference>
<dbReference type="AlphaFoldDB" id="A0A1T4KM08"/>
<keyword evidence="4" id="KW-1185">Reference proteome</keyword>
<dbReference type="Pfam" id="PF00857">
    <property type="entry name" value="Isochorismatase"/>
    <property type="match status" value="1"/>
</dbReference>
<dbReference type="OrthoDB" id="9794942at2"/>
<dbReference type="PANTHER" id="PTHR43540">
    <property type="entry name" value="PEROXYUREIDOACRYLATE/UREIDOACRYLATE AMIDOHYDROLASE-RELATED"/>
    <property type="match status" value="1"/>
</dbReference>
<sequence>MTGEALILIDQQKAMEDAKWGPRNNPDAEQNIGRLLTAWRQRNWPIFHVKHDSKSAGSPFRPGQPGNDFLPLTAPLPGEPVIAKCVQSAFVGTDLTVRLEALGRPPLIICGVLLANSVEATVRVAANLGFDVYLPGDACWSCDKRDLTGRLWSAEDVHQLTLALLDGEYATVTTTDEVLGKR</sequence>
<dbReference type="PANTHER" id="PTHR43540:SF1">
    <property type="entry name" value="ISOCHORISMATASE HYDROLASE"/>
    <property type="match status" value="1"/>
</dbReference>
<dbReference type="SUPFAM" id="SSF52499">
    <property type="entry name" value="Isochorismatase-like hydrolases"/>
    <property type="match status" value="1"/>
</dbReference>
<feature type="domain" description="Isochorismatase-like" evidence="2">
    <location>
        <begin position="5"/>
        <end position="176"/>
    </location>
</feature>
<dbReference type="InterPro" id="IPR000868">
    <property type="entry name" value="Isochorismatase-like_dom"/>
</dbReference>
<organism evidence="3 4">
    <name type="scientific">Enhydrobacter aerosaccus</name>
    <dbReference type="NCBI Taxonomy" id="225324"/>
    <lineage>
        <taxon>Bacteria</taxon>
        <taxon>Pseudomonadati</taxon>
        <taxon>Pseudomonadota</taxon>
        <taxon>Alphaproteobacteria</taxon>
        <taxon>Hyphomicrobiales</taxon>
        <taxon>Enhydrobacter</taxon>
    </lineage>
</organism>
<proteinExistence type="predicted"/>
<dbReference type="CDD" id="cd01014">
    <property type="entry name" value="nicotinamidase_related"/>
    <property type="match status" value="1"/>
</dbReference>
<dbReference type="InterPro" id="IPR050272">
    <property type="entry name" value="Isochorismatase-like_hydrls"/>
</dbReference>